<evidence type="ECO:0000313" key="4">
    <source>
        <dbReference type="Proteomes" id="UP000294963"/>
    </source>
</evidence>
<keyword evidence="1" id="KW-0812">Transmembrane</keyword>
<proteinExistence type="predicted"/>
<evidence type="ECO:0000313" key="3">
    <source>
        <dbReference type="EMBL" id="TCM61421.1"/>
    </source>
</evidence>
<keyword evidence="1" id="KW-0472">Membrane</keyword>
<accession>A0A4R1XF03</accession>
<feature type="transmembrane region" description="Helical" evidence="1">
    <location>
        <begin position="89"/>
        <end position="112"/>
    </location>
</feature>
<protein>
    <submittedName>
        <fullName evidence="3">Transporter family-2 protein</fullName>
    </submittedName>
</protein>
<dbReference type="EMBL" id="SLVJ01000028">
    <property type="protein sequence ID" value="TCM61421.1"/>
    <property type="molecule type" value="Genomic_DNA"/>
</dbReference>
<feature type="signal peptide" evidence="2">
    <location>
        <begin position="1"/>
        <end position="16"/>
    </location>
</feature>
<dbReference type="Pfam" id="PF04657">
    <property type="entry name" value="DMT_YdcZ"/>
    <property type="match status" value="1"/>
</dbReference>
<name>A0A4R1XF03_ACICA</name>
<dbReference type="AlphaFoldDB" id="A0A4R1XF03"/>
<feature type="chain" id="PRO_5020353476" evidence="2">
    <location>
        <begin position="17"/>
        <end position="148"/>
    </location>
</feature>
<keyword evidence="4" id="KW-1185">Reference proteome</keyword>
<dbReference type="InterPro" id="IPR006750">
    <property type="entry name" value="YdcZ"/>
</dbReference>
<dbReference type="GO" id="GO:0005886">
    <property type="term" value="C:plasma membrane"/>
    <property type="evidence" value="ECO:0007669"/>
    <property type="project" value="TreeGrafter"/>
</dbReference>
<keyword evidence="1" id="KW-1133">Transmembrane helix</keyword>
<reference evidence="3 4" key="1">
    <citation type="submission" date="2019-03" db="EMBL/GenBank/DDBJ databases">
        <title>Genomic analyses of the natural microbiome of Caenorhabditis elegans.</title>
        <authorList>
            <person name="Samuel B."/>
        </authorList>
    </citation>
    <scope>NUCLEOTIDE SEQUENCE [LARGE SCALE GENOMIC DNA]</scope>
    <source>
        <strain evidence="3 4">JUb89</strain>
    </source>
</reference>
<evidence type="ECO:0000256" key="1">
    <source>
        <dbReference type="SAM" id="Phobius"/>
    </source>
</evidence>
<organism evidence="3 4">
    <name type="scientific">Acinetobacter calcoaceticus</name>
    <dbReference type="NCBI Taxonomy" id="471"/>
    <lineage>
        <taxon>Bacteria</taxon>
        <taxon>Pseudomonadati</taxon>
        <taxon>Pseudomonadota</taxon>
        <taxon>Gammaproteobacteria</taxon>
        <taxon>Moraxellales</taxon>
        <taxon>Moraxellaceae</taxon>
        <taxon>Acinetobacter</taxon>
        <taxon>Acinetobacter calcoaceticus/baumannii complex</taxon>
    </lineage>
</organism>
<comment type="caution">
    <text evidence="3">The sequence shown here is derived from an EMBL/GenBank/DDBJ whole genome shotgun (WGS) entry which is preliminary data.</text>
</comment>
<feature type="transmembrane region" description="Helical" evidence="1">
    <location>
        <begin position="124"/>
        <end position="142"/>
    </location>
</feature>
<keyword evidence="2" id="KW-0732">Signal</keyword>
<evidence type="ECO:0000256" key="2">
    <source>
        <dbReference type="SAM" id="SignalP"/>
    </source>
</evidence>
<gene>
    <name evidence="3" type="ORF">EC844_12819</name>
</gene>
<dbReference type="PANTHER" id="PTHR34821">
    <property type="entry name" value="INNER MEMBRANE PROTEIN YDCZ"/>
    <property type="match status" value="1"/>
</dbReference>
<feature type="transmembrane region" description="Helical" evidence="1">
    <location>
        <begin position="32"/>
        <end position="52"/>
    </location>
</feature>
<dbReference type="Proteomes" id="UP000294963">
    <property type="component" value="Unassembled WGS sequence"/>
</dbReference>
<feature type="transmembrane region" description="Helical" evidence="1">
    <location>
        <begin position="64"/>
        <end position="83"/>
    </location>
</feature>
<sequence>MLLLAVVAGMALSVQAAVNASLSSSLGVLKTAFLTFALGSLCTGLLIVFFQAPHAQTLLDVPKWQLMGAFLGVPYILIMAYSVKKIGAAVATVAVIFGQLSMSLLIDHFAWLGNAGVAFSSTRFLAMLCLLIALYCIYQSQWHSDQHN</sequence>
<dbReference type="PANTHER" id="PTHR34821:SF2">
    <property type="entry name" value="INNER MEMBRANE PROTEIN YDCZ"/>
    <property type="match status" value="1"/>
</dbReference>